<reference evidence="8 9" key="1">
    <citation type="submission" date="2023-01" db="EMBL/GenBank/DDBJ databases">
        <title>Analysis of 21 Apiospora genomes using comparative genomics revels a genus with tremendous synthesis potential of carbohydrate active enzymes and secondary metabolites.</title>
        <authorList>
            <person name="Sorensen T."/>
        </authorList>
    </citation>
    <scope>NUCLEOTIDE SEQUENCE [LARGE SCALE GENOMIC DNA]</scope>
    <source>
        <strain evidence="8 9">CBS 24483</strain>
    </source>
</reference>
<dbReference type="PANTHER" id="PTHR47966:SF2">
    <property type="entry name" value="ASPERGILLOPEPSIN-1-RELATED"/>
    <property type="match status" value="1"/>
</dbReference>
<evidence type="ECO:0000256" key="4">
    <source>
        <dbReference type="ARBA" id="ARBA00022801"/>
    </source>
</evidence>
<dbReference type="PANTHER" id="PTHR47966">
    <property type="entry name" value="BETA-SITE APP-CLEAVING ENZYME, ISOFORM A-RELATED"/>
    <property type="match status" value="1"/>
</dbReference>
<dbReference type="PROSITE" id="PS51767">
    <property type="entry name" value="PEPTIDASE_A1"/>
    <property type="match status" value="1"/>
</dbReference>
<evidence type="ECO:0000256" key="2">
    <source>
        <dbReference type="ARBA" id="ARBA00022670"/>
    </source>
</evidence>
<dbReference type="InterPro" id="IPR001461">
    <property type="entry name" value="Aspartic_peptidase_A1"/>
</dbReference>
<evidence type="ECO:0000256" key="6">
    <source>
        <dbReference type="SAM" id="SignalP"/>
    </source>
</evidence>
<feature type="signal peptide" evidence="6">
    <location>
        <begin position="1"/>
        <end position="22"/>
    </location>
</feature>
<dbReference type="PRINTS" id="PR00792">
    <property type="entry name" value="PEPSIN"/>
</dbReference>
<keyword evidence="4 5" id="KW-0378">Hydrolase</keyword>
<comment type="caution">
    <text evidence="8">The sequence shown here is derived from an EMBL/GenBank/DDBJ whole genome shotgun (WGS) entry which is preliminary data.</text>
</comment>
<dbReference type="Pfam" id="PF00026">
    <property type="entry name" value="Asp"/>
    <property type="match status" value="2"/>
</dbReference>
<evidence type="ECO:0000256" key="5">
    <source>
        <dbReference type="RuleBase" id="RU000454"/>
    </source>
</evidence>
<dbReference type="InterPro" id="IPR021109">
    <property type="entry name" value="Peptidase_aspartic_dom_sf"/>
</dbReference>
<evidence type="ECO:0000313" key="8">
    <source>
        <dbReference type="EMBL" id="KAK7962503.1"/>
    </source>
</evidence>
<proteinExistence type="inferred from homology"/>
<comment type="similarity">
    <text evidence="1 5">Belongs to the peptidase A1 family.</text>
</comment>
<dbReference type="InterPro" id="IPR001969">
    <property type="entry name" value="Aspartic_peptidase_AS"/>
</dbReference>
<keyword evidence="2 5" id="KW-0645">Protease</keyword>
<feature type="domain" description="Peptidase A1" evidence="7">
    <location>
        <begin position="194"/>
        <end position="476"/>
    </location>
</feature>
<keyword evidence="3 5" id="KW-0064">Aspartyl protease</keyword>
<evidence type="ECO:0000256" key="1">
    <source>
        <dbReference type="ARBA" id="ARBA00007447"/>
    </source>
</evidence>
<dbReference type="GeneID" id="92072612"/>
<name>A0ABR1QRS1_9PEZI</name>
<accession>A0ABR1QRS1</accession>
<organism evidence="8 9">
    <name type="scientific">Apiospora aurea</name>
    <dbReference type="NCBI Taxonomy" id="335848"/>
    <lineage>
        <taxon>Eukaryota</taxon>
        <taxon>Fungi</taxon>
        <taxon>Dikarya</taxon>
        <taxon>Ascomycota</taxon>
        <taxon>Pezizomycotina</taxon>
        <taxon>Sordariomycetes</taxon>
        <taxon>Xylariomycetidae</taxon>
        <taxon>Amphisphaeriales</taxon>
        <taxon>Apiosporaceae</taxon>
        <taxon>Apiospora</taxon>
    </lineage>
</organism>
<sequence>MAVSSAARALALFACLFSCALFCDDRTYQLSAPSTSSLAGSISIVLLSPYFIPSRSLSASVPAKLMMKSIVFAALAASVLSQNIVVTTTTTTAPLTLDDILQITTLGGMTFRVRQEPNQKYTGMRKGPLAMARAYSKYGVEFPDDLLAAIERLLEELGLGNNGSGNGAGNADSSNSTSGQGEVAALPELFDSEYLCSVQIGTPPQTLNLDFDTGSSDLWVFSSETPKSQVNGQAIYDISRSSTAQLVQGASWSISYGDGSSSSGNVYTDTVTIGGVTVKEQAVESARQVSAQFTQRASTDGLLGLAFSSINTVRPSQQKTFFDSALNGLAMPVFTANLKKGEGFAIADGAPVSAPHAAIADTGTTLLLVPATIASAYYAKVPGATNDATAGGYTFPCSTSSSLPSFTAVIGDYRAVIPGDFIKYAPVDGNSFETATTCFGGIQEVTAGFPYAIYGDIFLKAQFVVFHGANQQVGFAAKPL</sequence>
<dbReference type="InterPro" id="IPR034163">
    <property type="entry name" value="Aspergillopepsin-like_cat_dom"/>
</dbReference>
<dbReference type="Proteomes" id="UP001391051">
    <property type="component" value="Unassembled WGS sequence"/>
</dbReference>
<evidence type="ECO:0000256" key="3">
    <source>
        <dbReference type="ARBA" id="ARBA00022750"/>
    </source>
</evidence>
<feature type="chain" id="PRO_5047167821" evidence="6">
    <location>
        <begin position="23"/>
        <end position="480"/>
    </location>
</feature>
<evidence type="ECO:0000259" key="7">
    <source>
        <dbReference type="PROSITE" id="PS51767"/>
    </source>
</evidence>
<dbReference type="PROSITE" id="PS00141">
    <property type="entry name" value="ASP_PROTEASE"/>
    <property type="match status" value="2"/>
</dbReference>
<dbReference type="SUPFAM" id="SSF50630">
    <property type="entry name" value="Acid proteases"/>
    <property type="match status" value="1"/>
</dbReference>
<gene>
    <name evidence="8" type="ORF">PG986_003328</name>
</gene>
<dbReference type="EMBL" id="JAQQWE010000002">
    <property type="protein sequence ID" value="KAK7962503.1"/>
    <property type="molecule type" value="Genomic_DNA"/>
</dbReference>
<dbReference type="CDD" id="cd06097">
    <property type="entry name" value="Aspergillopepsin_like"/>
    <property type="match status" value="1"/>
</dbReference>
<evidence type="ECO:0000313" key="9">
    <source>
        <dbReference type="Proteomes" id="UP001391051"/>
    </source>
</evidence>
<keyword evidence="6" id="KW-0732">Signal</keyword>
<dbReference type="Gene3D" id="2.40.70.10">
    <property type="entry name" value="Acid Proteases"/>
    <property type="match status" value="2"/>
</dbReference>
<protein>
    <submittedName>
        <fullName evidence="8">Endothiapepsin</fullName>
    </submittedName>
</protein>
<dbReference type="InterPro" id="IPR033121">
    <property type="entry name" value="PEPTIDASE_A1"/>
</dbReference>
<dbReference type="RefSeq" id="XP_066704614.1">
    <property type="nucleotide sequence ID" value="XM_066839550.1"/>
</dbReference>
<keyword evidence="9" id="KW-1185">Reference proteome</keyword>